<feature type="transmembrane region" description="Helical" evidence="7">
    <location>
        <begin position="240"/>
        <end position="258"/>
    </location>
</feature>
<keyword evidence="2 7" id="KW-0813">Transport</keyword>
<dbReference type="InterPro" id="IPR045621">
    <property type="entry name" value="BPD_transp_1_N"/>
</dbReference>
<evidence type="ECO:0000256" key="3">
    <source>
        <dbReference type="ARBA" id="ARBA00022475"/>
    </source>
</evidence>
<dbReference type="PROSITE" id="PS50928">
    <property type="entry name" value="ABC_TM1"/>
    <property type="match status" value="1"/>
</dbReference>
<comment type="caution">
    <text evidence="9">The sequence shown here is derived from an EMBL/GenBank/DDBJ whole genome shotgun (WGS) entry which is preliminary data.</text>
</comment>
<feature type="transmembrane region" description="Helical" evidence="7">
    <location>
        <begin position="340"/>
        <end position="366"/>
    </location>
</feature>
<evidence type="ECO:0000256" key="6">
    <source>
        <dbReference type="ARBA" id="ARBA00023136"/>
    </source>
</evidence>
<dbReference type="GO" id="GO:0005886">
    <property type="term" value="C:plasma membrane"/>
    <property type="evidence" value="ECO:0007669"/>
    <property type="project" value="UniProtKB-SubCell"/>
</dbReference>
<dbReference type="Proteomes" id="UP000432089">
    <property type="component" value="Unassembled WGS sequence"/>
</dbReference>
<comment type="subcellular location">
    <subcellularLocation>
        <location evidence="1 7">Cell membrane</location>
        <topology evidence="1 7">Multi-pass membrane protein</topology>
    </subcellularLocation>
</comment>
<dbReference type="SUPFAM" id="SSF161098">
    <property type="entry name" value="MetI-like"/>
    <property type="match status" value="1"/>
</dbReference>
<keyword evidence="5 7" id="KW-1133">Transmembrane helix</keyword>
<dbReference type="Pfam" id="PF19300">
    <property type="entry name" value="BPD_transp_1_N"/>
    <property type="match status" value="1"/>
</dbReference>
<evidence type="ECO:0000256" key="5">
    <source>
        <dbReference type="ARBA" id="ARBA00022989"/>
    </source>
</evidence>
<feature type="transmembrane region" description="Helical" evidence="7">
    <location>
        <begin position="187"/>
        <end position="210"/>
    </location>
</feature>
<name>A0A7V7PNF3_9HYPH</name>
<keyword evidence="6 7" id="KW-0472">Membrane</keyword>
<protein>
    <submittedName>
        <fullName evidence="9">ABC transporter permease</fullName>
    </submittedName>
</protein>
<dbReference type="AlphaFoldDB" id="A0A7V7PNF3"/>
<evidence type="ECO:0000256" key="2">
    <source>
        <dbReference type="ARBA" id="ARBA00022448"/>
    </source>
</evidence>
<comment type="similarity">
    <text evidence="7">Belongs to the binding-protein-dependent transport system permease family.</text>
</comment>
<dbReference type="InterPro" id="IPR035906">
    <property type="entry name" value="MetI-like_sf"/>
</dbReference>
<dbReference type="PANTHER" id="PTHR43163">
    <property type="entry name" value="DIPEPTIDE TRANSPORT SYSTEM PERMEASE PROTEIN DPPB-RELATED"/>
    <property type="match status" value="1"/>
</dbReference>
<evidence type="ECO:0000256" key="1">
    <source>
        <dbReference type="ARBA" id="ARBA00004651"/>
    </source>
</evidence>
<keyword evidence="10" id="KW-1185">Reference proteome</keyword>
<reference evidence="9 10" key="1">
    <citation type="submission" date="2019-09" db="EMBL/GenBank/DDBJ databases">
        <title>YIM 132180 draft genome.</title>
        <authorList>
            <person name="Zhang K."/>
        </authorList>
    </citation>
    <scope>NUCLEOTIDE SEQUENCE [LARGE SCALE GENOMIC DNA]</scope>
    <source>
        <strain evidence="9 10">YIM 132180</strain>
    </source>
</reference>
<dbReference type="PANTHER" id="PTHR43163:SF9">
    <property type="entry name" value="ABC TRANSPORTER PERMEASE PROTEIN"/>
    <property type="match status" value="1"/>
</dbReference>
<accession>A0A7V7PNF3</accession>
<dbReference type="Gene3D" id="1.10.3720.10">
    <property type="entry name" value="MetI-like"/>
    <property type="match status" value="1"/>
</dbReference>
<evidence type="ECO:0000256" key="7">
    <source>
        <dbReference type="RuleBase" id="RU363032"/>
    </source>
</evidence>
<dbReference type="Pfam" id="PF00528">
    <property type="entry name" value="BPD_transp_1"/>
    <property type="match status" value="1"/>
</dbReference>
<evidence type="ECO:0000313" key="10">
    <source>
        <dbReference type="Proteomes" id="UP000432089"/>
    </source>
</evidence>
<evidence type="ECO:0000256" key="4">
    <source>
        <dbReference type="ARBA" id="ARBA00022692"/>
    </source>
</evidence>
<evidence type="ECO:0000313" key="9">
    <source>
        <dbReference type="EMBL" id="KAB0679120.1"/>
    </source>
</evidence>
<feature type="transmembrane region" description="Helical" evidence="7">
    <location>
        <begin position="294"/>
        <end position="320"/>
    </location>
</feature>
<dbReference type="EMBL" id="VZDO01000011">
    <property type="protein sequence ID" value="KAB0679120.1"/>
    <property type="molecule type" value="Genomic_DNA"/>
</dbReference>
<keyword evidence="3" id="KW-1003">Cell membrane</keyword>
<sequence length="377" mass="39406">MELHHGRPRHGEERRDEPALGGVELVRRLGGGELTASVGSRPHGSSSGVKRVSAFLLRRLGGGLVVLGIVAVGTFLLLEAAPGDAAGAYFLSIGGGDPGALAALRESWGLDRSMLARLALYLGGLARGDLGWSLAFRRPVVDVVLERLPNTLLLMGGALALSFGLGSALGIVAGARPGSVRDRALSIGSLALTAVPSFWLSLVLVLVFGVRLRWLPLSGIETIASGKTGLDRAADVARHLVLPVLALGLVYFALYLRVMRAGMGEVWREDFVLAARARGIGRPRIVLRHVARNALLPLVTVLGLQAAAMLGGSVVVESVFAVPGLGRLAAEAVAARDTPLLMGVVLLSAVFVFFINAAVDLAYAALDPRVGGRTRFP</sequence>
<keyword evidence="4 7" id="KW-0812">Transmembrane</keyword>
<evidence type="ECO:0000259" key="8">
    <source>
        <dbReference type="PROSITE" id="PS50928"/>
    </source>
</evidence>
<feature type="domain" description="ABC transmembrane type-1" evidence="8">
    <location>
        <begin position="148"/>
        <end position="363"/>
    </location>
</feature>
<proteinExistence type="inferred from homology"/>
<feature type="transmembrane region" description="Helical" evidence="7">
    <location>
        <begin position="60"/>
        <end position="80"/>
    </location>
</feature>
<gene>
    <name evidence="9" type="ORF">F6X38_14655</name>
</gene>
<dbReference type="GO" id="GO:0055085">
    <property type="term" value="P:transmembrane transport"/>
    <property type="evidence" value="ECO:0007669"/>
    <property type="project" value="InterPro"/>
</dbReference>
<dbReference type="InterPro" id="IPR000515">
    <property type="entry name" value="MetI-like"/>
</dbReference>
<organism evidence="9 10">
    <name type="scientific">Plantimonas leprariae</name>
    <dbReference type="NCBI Taxonomy" id="2615207"/>
    <lineage>
        <taxon>Bacteria</taxon>
        <taxon>Pseudomonadati</taxon>
        <taxon>Pseudomonadota</taxon>
        <taxon>Alphaproteobacteria</taxon>
        <taxon>Hyphomicrobiales</taxon>
        <taxon>Aurantimonadaceae</taxon>
        <taxon>Plantimonas</taxon>
    </lineage>
</organism>
<dbReference type="CDD" id="cd06261">
    <property type="entry name" value="TM_PBP2"/>
    <property type="match status" value="1"/>
</dbReference>
<feature type="transmembrane region" description="Helical" evidence="7">
    <location>
        <begin position="152"/>
        <end position="175"/>
    </location>
</feature>